<dbReference type="EMBL" id="JBFXLU010000044">
    <property type="protein sequence ID" value="KAL2849190.1"/>
    <property type="molecule type" value="Genomic_DNA"/>
</dbReference>
<name>A0ABR4KA74_9EURO</name>
<evidence type="ECO:0000313" key="1">
    <source>
        <dbReference type="EMBL" id="KAL2849190.1"/>
    </source>
</evidence>
<organism evidence="1 2">
    <name type="scientific">Aspergillus pseudoustus</name>
    <dbReference type="NCBI Taxonomy" id="1810923"/>
    <lineage>
        <taxon>Eukaryota</taxon>
        <taxon>Fungi</taxon>
        <taxon>Dikarya</taxon>
        <taxon>Ascomycota</taxon>
        <taxon>Pezizomycotina</taxon>
        <taxon>Eurotiomycetes</taxon>
        <taxon>Eurotiomycetidae</taxon>
        <taxon>Eurotiales</taxon>
        <taxon>Aspergillaceae</taxon>
        <taxon>Aspergillus</taxon>
        <taxon>Aspergillus subgen. Nidulantes</taxon>
    </lineage>
</organism>
<protein>
    <submittedName>
        <fullName evidence="1">Uncharacterized protein</fullName>
    </submittedName>
</protein>
<accession>A0ABR4KA74</accession>
<reference evidence="1 2" key="1">
    <citation type="submission" date="2024-07" db="EMBL/GenBank/DDBJ databases">
        <title>Section-level genome sequencing and comparative genomics of Aspergillus sections Usti and Cavernicolus.</title>
        <authorList>
            <consortium name="Lawrence Berkeley National Laboratory"/>
            <person name="Nybo J.L."/>
            <person name="Vesth T.C."/>
            <person name="Theobald S."/>
            <person name="Frisvad J.C."/>
            <person name="Larsen T.O."/>
            <person name="Kjaerboelling I."/>
            <person name="Rothschild-Mancinelli K."/>
            <person name="Lyhne E.K."/>
            <person name="Kogle M.E."/>
            <person name="Barry K."/>
            <person name="Clum A."/>
            <person name="Na H."/>
            <person name="Ledsgaard L."/>
            <person name="Lin J."/>
            <person name="Lipzen A."/>
            <person name="Kuo A."/>
            <person name="Riley R."/>
            <person name="Mondo S."/>
            <person name="Labutti K."/>
            <person name="Haridas S."/>
            <person name="Pangalinan J."/>
            <person name="Salamov A.A."/>
            <person name="Simmons B.A."/>
            <person name="Magnuson J.K."/>
            <person name="Chen J."/>
            <person name="Drula E."/>
            <person name="Henrissat B."/>
            <person name="Wiebenga A."/>
            <person name="Lubbers R.J."/>
            <person name="Gomes A.C."/>
            <person name="Makela M.R."/>
            <person name="Stajich J."/>
            <person name="Grigoriev I.V."/>
            <person name="Mortensen U.H."/>
            <person name="De Vries R.P."/>
            <person name="Baker S.E."/>
            <person name="Andersen M.R."/>
        </authorList>
    </citation>
    <scope>NUCLEOTIDE SEQUENCE [LARGE SCALE GENOMIC DNA]</scope>
    <source>
        <strain evidence="1 2">CBS 123904</strain>
    </source>
</reference>
<comment type="caution">
    <text evidence="1">The sequence shown here is derived from an EMBL/GenBank/DDBJ whole genome shotgun (WGS) entry which is preliminary data.</text>
</comment>
<sequence length="91" mass="10333">MPSSGYHPSQVLENYKPLFSSAEMDTSSGEHISHHRHFLSSYDNGSVRRHNYSYPEMYICCQCGDGPKIWGNQPICVICQHQACDVCTHVK</sequence>
<dbReference type="Proteomes" id="UP001610446">
    <property type="component" value="Unassembled WGS sequence"/>
</dbReference>
<proteinExistence type="predicted"/>
<keyword evidence="2" id="KW-1185">Reference proteome</keyword>
<gene>
    <name evidence="1" type="ORF">BJY01DRAFT_210806</name>
</gene>
<evidence type="ECO:0000313" key="2">
    <source>
        <dbReference type="Proteomes" id="UP001610446"/>
    </source>
</evidence>